<dbReference type="Gramene" id="ERM95249">
    <property type="protein sequence ID" value="ERM95249"/>
    <property type="gene ID" value="AMTR_s00009p00269060"/>
</dbReference>
<keyword evidence="2" id="KW-1185">Reference proteome</keyword>
<accession>W1NJ59</accession>
<evidence type="ECO:0000313" key="2">
    <source>
        <dbReference type="Proteomes" id="UP000017836"/>
    </source>
</evidence>
<gene>
    <name evidence="1" type="ORF">AMTR_s00009p00269060</name>
</gene>
<organism evidence="1 2">
    <name type="scientific">Amborella trichopoda</name>
    <dbReference type="NCBI Taxonomy" id="13333"/>
    <lineage>
        <taxon>Eukaryota</taxon>
        <taxon>Viridiplantae</taxon>
        <taxon>Streptophyta</taxon>
        <taxon>Embryophyta</taxon>
        <taxon>Tracheophyta</taxon>
        <taxon>Spermatophyta</taxon>
        <taxon>Magnoliopsida</taxon>
        <taxon>Amborellales</taxon>
        <taxon>Amborellaceae</taxon>
        <taxon>Amborella</taxon>
    </lineage>
</organism>
<dbReference type="HOGENOM" id="CLU_2708104_0_0_1"/>
<reference evidence="2" key="1">
    <citation type="journal article" date="2013" name="Science">
        <title>The Amborella genome and the evolution of flowering plants.</title>
        <authorList>
            <consortium name="Amborella Genome Project"/>
        </authorList>
    </citation>
    <scope>NUCLEOTIDE SEQUENCE [LARGE SCALE GENOMIC DNA]</scope>
</reference>
<dbReference type="EMBL" id="KI397501">
    <property type="protein sequence ID" value="ERM95249.1"/>
    <property type="molecule type" value="Genomic_DNA"/>
</dbReference>
<evidence type="ECO:0000313" key="1">
    <source>
        <dbReference type="EMBL" id="ERM95249.1"/>
    </source>
</evidence>
<proteinExistence type="predicted"/>
<protein>
    <submittedName>
        <fullName evidence="1">Uncharacterized protein</fullName>
    </submittedName>
</protein>
<sequence>MPCLCRLRISRLWRMSRLPQGFQHLTTFQALNLPSTGDEFMEWLRNEERYEVEHILLIQVWQKTTEGWQITTL</sequence>
<name>W1NJ59_AMBTC</name>
<dbReference type="Proteomes" id="UP000017836">
    <property type="component" value="Unassembled WGS sequence"/>
</dbReference>
<dbReference type="AlphaFoldDB" id="W1NJ59"/>